<feature type="region of interest" description="Disordered" evidence="1">
    <location>
        <begin position="24"/>
        <end position="46"/>
    </location>
</feature>
<dbReference type="AlphaFoldDB" id="A0AAF0UGW8"/>
<name>A0AAF0UGW8_SOLVR</name>
<feature type="compositionally biased region" description="Basic and acidic residues" evidence="1">
    <location>
        <begin position="24"/>
        <end position="36"/>
    </location>
</feature>
<evidence type="ECO:0000313" key="3">
    <source>
        <dbReference type="EMBL" id="WMV45525.1"/>
    </source>
</evidence>
<reference evidence="3" key="1">
    <citation type="submission" date="2023-08" db="EMBL/GenBank/DDBJ databases">
        <title>A de novo genome assembly of Solanum verrucosum Schlechtendal, a Mexican diploid species geographically isolated from the other diploid A-genome species in potato relatives.</title>
        <authorList>
            <person name="Hosaka K."/>
        </authorList>
    </citation>
    <scope>NUCLEOTIDE SEQUENCE</scope>
    <source>
        <tissue evidence="3">Young leaves</tissue>
    </source>
</reference>
<evidence type="ECO:0000256" key="1">
    <source>
        <dbReference type="SAM" id="MobiDB-lite"/>
    </source>
</evidence>
<dbReference type="EMBL" id="CP133620">
    <property type="protein sequence ID" value="WMV45525.1"/>
    <property type="molecule type" value="Genomic_DNA"/>
</dbReference>
<organism evidence="3 4">
    <name type="scientific">Solanum verrucosum</name>
    <dbReference type="NCBI Taxonomy" id="315347"/>
    <lineage>
        <taxon>Eukaryota</taxon>
        <taxon>Viridiplantae</taxon>
        <taxon>Streptophyta</taxon>
        <taxon>Embryophyta</taxon>
        <taxon>Tracheophyta</taxon>
        <taxon>Spermatophyta</taxon>
        <taxon>Magnoliopsida</taxon>
        <taxon>eudicotyledons</taxon>
        <taxon>Gunneridae</taxon>
        <taxon>Pentapetalae</taxon>
        <taxon>asterids</taxon>
        <taxon>lamiids</taxon>
        <taxon>Solanales</taxon>
        <taxon>Solanaceae</taxon>
        <taxon>Solanoideae</taxon>
        <taxon>Solaneae</taxon>
        <taxon>Solanum</taxon>
    </lineage>
</organism>
<feature type="chain" id="PRO_5042017757" evidence="2">
    <location>
        <begin position="26"/>
        <end position="231"/>
    </location>
</feature>
<dbReference type="Proteomes" id="UP001234989">
    <property type="component" value="Chromosome 9"/>
</dbReference>
<protein>
    <submittedName>
        <fullName evidence="3">Uncharacterized protein</fullName>
    </submittedName>
</protein>
<feature type="signal peptide" evidence="2">
    <location>
        <begin position="1"/>
        <end position="25"/>
    </location>
</feature>
<proteinExistence type="predicted"/>
<keyword evidence="2" id="KW-0732">Signal</keyword>
<sequence length="231" mass="25637">MKCLKWWIPWEYLLWLATGPEPGLPDRNRPEPERNRVPRAGTGTDRNRQVGIPYPVRVTPGFNVKISWSISVKAYPHNKVNELWLLKDVLHSLGGGMGCHLYIAQTKDKDFSCFLVLLCIETIAETSIVKGRDPILFKALSKMAIIKRGCVCVAEDRSASLVRIANQVIDSAWSCSGLLGGMHIGTKGEVRAFSDSPSGLGDPQAFISSFFLAFHSFLRRSVHALPKTSNT</sequence>
<gene>
    <name evidence="3" type="ORF">MTR67_038910</name>
</gene>
<evidence type="ECO:0000256" key="2">
    <source>
        <dbReference type="SAM" id="SignalP"/>
    </source>
</evidence>
<accession>A0AAF0UGW8</accession>
<evidence type="ECO:0000313" key="4">
    <source>
        <dbReference type="Proteomes" id="UP001234989"/>
    </source>
</evidence>
<keyword evidence="4" id="KW-1185">Reference proteome</keyword>